<dbReference type="GO" id="GO:0008831">
    <property type="term" value="F:dTDP-4-dehydrorhamnose reductase activity"/>
    <property type="evidence" value="ECO:0007669"/>
    <property type="project" value="UniProtKB-EC"/>
</dbReference>
<evidence type="ECO:0000313" key="4">
    <source>
        <dbReference type="EMBL" id="OGM31985.1"/>
    </source>
</evidence>
<gene>
    <name evidence="4" type="ORF">A2803_02755</name>
</gene>
<comment type="function">
    <text evidence="2">Catalyzes the reduction of dTDP-6-deoxy-L-lyxo-4-hexulose to yield dTDP-L-rhamnose.</text>
</comment>
<keyword evidence="2" id="KW-0521">NADP</keyword>
<comment type="similarity">
    <text evidence="1 2">Belongs to the dTDP-4-dehydrorhamnose reductase family.</text>
</comment>
<reference evidence="4 5" key="1">
    <citation type="journal article" date="2016" name="Nat. Commun.">
        <title>Thousands of microbial genomes shed light on interconnected biogeochemical processes in an aquifer system.</title>
        <authorList>
            <person name="Anantharaman K."/>
            <person name="Brown C.T."/>
            <person name="Hug L.A."/>
            <person name="Sharon I."/>
            <person name="Castelle C.J."/>
            <person name="Probst A.J."/>
            <person name="Thomas B.C."/>
            <person name="Singh A."/>
            <person name="Wilkins M.J."/>
            <person name="Karaoz U."/>
            <person name="Brodie E.L."/>
            <person name="Williams K.H."/>
            <person name="Hubbard S.S."/>
            <person name="Banfield J.F."/>
        </authorList>
    </citation>
    <scope>NUCLEOTIDE SEQUENCE [LARGE SCALE GENOMIC DNA]</scope>
</reference>
<dbReference type="InterPro" id="IPR005913">
    <property type="entry name" value="dTDP_dehydrorham_reduct"/>
</dbReference>
<feature type="domain" description="RmlD-like substrate binding" evidence="3">
    <location>
        <begin position="3"/>
        <end position="294"/>
    </location>
</feature>
<dbReference type="EC" id="1.1.1.133" evidence="2"/>
<dbReference type="UniPathway" id="UPA00124"/>
<proteinExistence type="inferred from homology"/>
<evidence type="ECO:0000259" key="3">
    <source>
        <dbReference type="Pfam" id="PF04321"/>
    </source>
</evidence>
<dbReference type="AlphaFoldDB" id="A0A1F7YZT1"/>
<dbReference type="Proteomes" id="UP000178870">
    <property type="component" value="Unassembled WGS sequence"/>
</dbReference>
<protein>
    <recommendedName>
        <fullName evidence="2">dTDP-4-dehydrorhamnose reductase</fullName>
        <ecNumber evidence="2">1.1.1.133</ecNumber>
    </recommendedName>
</protein>
<dbReference type="InterPro" id="IPR029903">
    <property type="entry name" value="RmlD-like-bd"/>
</dbReference>
<comment type="caution">
    <text evidence="4">The sequence shown here is derived from an EMBL/GenBank/DDBJ whole genome shotgun (WGS) entry which is preliminary data.</text>
</comment>
<dbReference type="SUPFAM" id="SSF51735">
    <property type="entry name" value="NAD(P)-binding Rossmann-fold domains"/>
    <property type="match status" value="1"/>
</dbReference>
<dbReference type="Gene3D" id="3.90.25.10">
    <property type="entry name" value="UDP-galactose 4-epimerase, domain 1"/>
    <property type="match status" value="1"/>
</dbReference>
<dbReference type="GO" id="GO:0019305">
    <property type="term" value="P:dTDP-rhamnose biosynthetic process"/>
    <property type="evidence" value="ECO:0007669"/>
    <property type="project" value="UniProtKB-UniPathway"/>
</dbReference>
<dbReference type="GO" id="GO:0005829">
    <property type="term" value="C:cytosol"/>
    <property type="evidence" value="ECO:0007669"/>
    <property type="project" value="TreeGrafter"/>
</dbReference>
<dbReference type="PANTHER" id="PTHR10491:SF4">
    <property type="entry name" value="METHIONINE ADENOSYLTRANSFERASE 2 SUBUNIT BETA"/>
    <property type="match status" value="1"/>
</dbReference>
<evidence type="ECO:0000313" key="5">
    <source>
        <dbReference type="Proteomes" id="UP000178870"/>
    </source>
</evidence>
<keyword evidence="2" id="KW-0560">Oxidoreductase</keyword>
<dbReference type="PANTHER" id="PTHR10491">
    <property type="entry name" value="DTDP-4-DEHYDRORHAMNOSE REDUCTASE"/>
    <property type="match status" value="1"/>
</dbReference>
<sequence length="297" mass="33371">MAKIITFGAKGMVGSRVLELLGKDFEFVAPDEREVDITKGEKLKAYLGKEKPQVIINFAAITDVNTCETERENKEGIVWKVNALAPGYLSELSHKNNFFMVQISTDMVFPGSEEDSGPYDESHKTGNDQNLAWYGASKAEGEAASLGEEGNAVVRIIYPARAHFPQKLDYARKILALHDEGKLYPMLINQQMNITYIDELAEALKVIASRRLSGIYHVASADLTTPYEFASYLIEKARGVKNVVQKNTFDEFIKGRDRRRYPQFGGLKVEKTQLTLGVQFSSWREIVDSLISSLQFE</sequence>
<organism evidence="4 5">
    <name type="scientific">Candidatus Woesebacteria bacterium RIFCSPHIGHO2_01_FULL_44_21</name>
    <dbReference type="NCBI Taxonomy" id="1802503"/>
    <lineage>
        <taxon>Bacteria</taxon>
        <taxon>Candidatus Woeseibacteriota</taxon>
    </lineage>
</organism>
<dbReference type="InterPro" id="IPR036291">
    <property type="entry name" value="NAD(P)-bd_dom_sf"/>
</dbReference>
<dbReference type="Gene3D" id="3.40.50.720">
    <property type="entry name" value="NAD(P)-binding Rossmann-like Domain"/>
    <property type="match status" value="1"/>
</dbReference>
<name>A0A1F7YZT1_9BACT</name>
<accession>A0A1F7YZT1</accession>
<dbReference type="Pfam" id="PF04321">
    <property type="entry name" value="RmlD_sub_bind"/>
    <property type="match status" value="1"/>
</dbReference>
<dbReference type="EMBL" id="MGGP01000019">
    <property type="protein sequence ID" value="OGM31985.1"/>
    <property type="molecule type" value="Genomic_DNA"/>
</dbReference>
<comment type="pathway">
    <text evidence="2">Carbohydrate biosynthesis; dTDP-L-rhamnose biosynthesis.</text>
</comment>
<evidence type="ECO:0000256" key="2">
    <source>
        <dbReference type="RuleBase" id="RU364082"/>
    </source>
</evidence>
<evidence type="ECO:0000256" key="1">
    <source>
        <dbReference type="ARBA" id="ARBA00010944"/>
    </source>
</evidence>